<evidence type="ECO:0000256" key="3">
    <source>
        <dbReference type="ARBA" id="ARBA00022475"/>
    </source>
</evidence>
<evidence type="ECO:0000313" key="9">
    <source>
        <dbReference type="Proteomes" id="UP001169066"/>
    </source>
</evidence>
<protein>
    <submittedName>
        <fullName evidence="8">DoxX family protein</fullName>
    </submittedName>
</protein>
<organism evidence="8 9">
    <name type="scientific">Sulfurovum xiamenensis</name>
    <dbReference type="NCBI Taxonomy" id="3019066"/>
    <lineage>
        <taxon>Bacteria</taxon>
        <taxon>Pseudomonadati</taxon>
        <taxon>Campylobacterota</taxon>
        <taxon>Epsilonproteobacteria</taxon>
        <taxon>Campylobacterales</taxon>
        <taxon>Sulfurovaceae</taxon>
        <taxon>Sulfurovum</taxon>
    </lineage>
</organism>
<keyword evidence="4 7" id="KW-0812">Transmembrane</keyword>
<dbReference type="InterPro" id="IPR032808">
    <property type="entry name" value="DoxX"/>
</dbReference>
<dbReference type="PANTHER" id="PTHR33452:SF1">
    <property type="entry name" value="INNER MEMBRANE PROTEIN YPHA-RELATED"/>
    <property type="match status" value="1"/>
</dbReference>
<comment type="similarity">
    <text evidence="2">Belongs to the DoxX family.</text>
</comment>
<evidence type="ECO:0000256" key="4">
    <source>
        <dbReference type="ARBA" id="ARBA00022692"/>
    </source>
</evidence>
<proteinExistence type="inferred from homology"/>
<feature type="transmembrane region" description="Helical" evidence="7">
    <location>
        <begin position="59"/>
        <end position="77"/>
    </location>
</feature>
<comment type="caution">
    <text evidence="8">The sequence shown here is derived from an EMBL/GenBank/DDBJ whole genome shotgun (WGS) entry which is preliminary data.</text>
</comment>
<evidence type="ECO:0000256" key="7">
    <source>
        <dbReference type="SAM" id="Phobius"/>
    </source>
</evidence>
<sequence>MKDFMSEVAVLFSYPKNLIILAIRLILSYGFATPALLKINNLEDTVTWFDSMSIPLPFLSTYLVSSIETIGIILLFLGLFTRYISILLSCVMVGAIFFVHIENGFSVADNGFEIPLYYLLFLVFLATFGAGKYSLDRVLFKDAR</sequence>
<gene>
    <name evidence="8" type="ORF">PF327_03650</name>
</gene>
<dbReference type="Proteomes" id="UP001169066">
    <property type="component" value="Unassembled WGS sequence"/>
</dbReference>
<keyword evidence="3" id="KW-1003">Cell membrane</keyword>
<keyword evidence="5 7" id="KW-1133">Transmembrane helix</keyword>
<dbReference type="EMBL" id="JAQIBC010000002">
    <property type="protein sequence ID" value="MDM5263281.1"/>
    <property type="molecule type" value="Genomic_DNA"/>
</dbReference>
<reference evidence="8" key="1">
    <citation type="submission" date="2023-01" db="EMBL/GenBank/DDBJ databases">
        <title>Sulfurovum sp. XTW-4 genome assembly.</title>
        <authorList>
            <person name="Wang J."/>
        </authorList>
    </citation>
    <scope>NUCLEOTIDE SEQUENCE</scope>
    <source>
        <strain evidence="8">XTW-4</strain>
    </source>
</reference>
<feature type="transmembrane region" description="Helical" evidence="7">
    <location>
        <begin position="84"/>
        <end position="101"/>
    </location>
</feature>
<feature type="transmembrane region" description="Helical" evidence="7">
    <location>
        <begin position="21"/>
        <end position="39"/>
    </location>
</feature>
<name>A0ABT7QQD0_9BACT</name>
<keyword evidence="9" id="KW-1185">Reference proteome</keyword>
<evidence type="ECO:0000256" key="1">
    <source>
        <dbReference type="ARBA" id="ARBA00004651"/>
    </source>
</evidence>
<dbReference type="RefSeq" id="WP_289401392.1">
    <property type="nucleotide sequence ID" value="NZ_JAQIBC010000002.1"/>
</dbReference>
<evidence type="ECO:0000256" key="2">
    <source>
        <dbReference type="ARBA" id="ARBA00006679"/>
    </source>
</evidence>
<dbReference type="PANTHER" id="PTHR33452">
    <property type="entry name" value="OXIDOREDUCTASE CATD-RELATED"/>
    <property type="match status" value="1"/>
</dbReference>
<dbReference type="Pfam" id="PF07681">
    <property type="entry name" value="DoxX"/>
    <property type="match status" value="1"/>
</dbReference>
<keyword evidence="6 7" id="KW-0472">Membrane</keyword>
<feature type="transmembrane region" description="Helical" evidence="7">
    <location>
        <begin position="116"/>
        <end position="135"/>
    </location>
</feature>
<evidence type="ECO:0000313" key="8">
    <source>
        <dbReference type="EMBL" id="MDM5263281.1"/>
    </source>
</evidence>
<dbReference type="InterPro" id="IPR051907">
    <property type="entry name" value="DoxX-like_oxidoreductase"/>
</dbReference>
<accession>A0ABT7QQD0</accession>
<evidence type="ECO:0000256" key="5">
    <source>
        <dbReference type="ARBA" id="ARBA00022989"/>
    </source>
</evidence>
<comment type="subcellular location">
    <subcellularLocation>
        <location evidence="1">Cell membrane</location>
        <topology evidence="1">Multi-pass membrane protein</topology>
    </subcellularLocation>
</comment>
<evidence type="ECO:0000256" key="6">
    <source>
        <dbReference type="ARBA" id="ARBA00023136"/>
    </source>
</evidence>